<dbReference type="PANTHER" id="PTHR23185">
    <property type="entry name" value="PROTEIN VIRILIZER HOMOLOG"/>
    <property type="match status" value="1"/>
</dbReference>
<dbReference type="PANTHER" id="PTHR23185:SF0">
    <property type="entry name" value="PROTEIN VIRILIZER HOMOLOG"/>
    <property type="match status" value="1"/>
</dbReference>
<dbReference type="GO" id="GO:0003723">
    <property type="term" value="F:RNA binding"/>
    <property type="evidence" value="ECO:0007669"/>
    <property type="project" value="TreeGrafter"/>
</dbReference>
<evidence type="ECO:0000313" key="2">
    <source>
        <dbReference type="Proteomes" id="UP000813463"/>
    </source>
</evidence>
<dbReference type="KEGG" id="soe:110792258"/>
<dbReference type="Proteomes" id="UP000813463">
    <property type="component" value="Chromosome 3"/>
</dbReference>
<feature type="compositionally biased region" description="Low complexity" evidence="1">
    <location>
        <begin position="2113"/>
        <end position="2122"/>
    </location>
</feature>
<dbReference type="GeneID" id="110792258"/>
<reference evidence="2" key="1">
    <citation type="journal article" date="2021" name="Nat. Commun.">
        <title>Genomic analyses provide insights into spinach domestication and the genetic basis of agronomic traits.</title>
        <authorList>
            <person name="Cai X."/>
            <person name="Sun X."/>
            <person name="Xu C."/>
            <person name="Sun H."/>
            <person name="Wang X."/>
            <person name="Ge C."/>
            <person name="Zhang Z."/>
            <person name="Wang Q."/>
            <person name="Fei Z."/>
            <person name="Jiao C."/>
            <person name="Wang Q."/>
        </authorList>
    </citation>
    <scope>NUCLEOTIDE SEQUENCE [LARGE SCALE GENOMIC DNA]</scope>
    <source>
        <strain evidence="2">cv. Varoflay</strain>
    </source>
</reference>
<feature type="region of interest" description="Disordered" evidence="1">
    <location>
        <begin position="1536"/>
        <end position="1612"/>
    </location>
</feature>
<feature type="compositionally biased region" description="Basic and acidic residues" evidence="1">
    <location>
        <begin position="1581"/>
        <end position="1592"/>
    </location>
</feature>
<dbReference type="GO" id="GO:0036396">
    <property type="term" value="C:RNA N6-methyladenosine methyltransferase complex"/>
    <property type="evidence" value="ECO:0000318"/>
    <property type="project" value="GO_Central"/>
</dbReference>
<feature type="compositionally biased region" description="Low complexity" evidence="1">
    <location>
        <begin position="2096"/>
        <end position="2105"/>
    </location>
</feature>
<accession>A0A9R0IP81</accession>
<dbReference type="OrthoDB" id="2011702at2759"/>
<proteinExistence type="predicted"/>
<feature type="compositionally biased region" description="Pro residues" evidence="1">
    <location>
        <begin position="1846"/>
        <end position="1858"/>
    </location>
</feature>
<feature type="region of interest" description="Disordered" evidence="1">
    <location>
        <begin position="1837"/>
        <end position="1892"/>
    </location>
</feature>
<feature type="compositionally biased region" description="Pro residues" evidence="1">
    <location>
        <begin position="1932"/>
        <end position="1941"/>
    </location>
</feature>
<feature type="compositionally biased region" description="Polar residues" evidence="1">
    <location>
        <begin position="1862"/>
        <end position="1875"/>
    </location>
</feature>
<feature type="region of interest" description="Disordered" evidence="1">
    <location>
        <begin position="1679"/>
        <end position="1718"/>
    </location>
</feature>
<sequence>MGRPEPCVLFAQTFVHPQLDEYVDEVMFAEPIVISACEFLEQNAPSASSAVTLLGATSPPSFALEVFVQCEGEARFRRLCQPFLYSHSSSNVLEVEAVVTNHLVVRGSYRSLSLVVYGNTAEDLGQFNVEFDLDNSVAKLVSSSEAKLEDLPPLLHSRNPKFEDAISSLKALSSMLPAADISVQMRQFLQLIFKILDIPNFGEFSQKVMALITSAVASFFTDDLASAGITLQELNLGALANVKGSFHVFTEAQRNLFELCKRYVGAGHIYGDFLVGCSFLESEAELATSKELVDMLFQHFPFNRDTVFVGHPHLSKSNNVLLWLSLALILCSGKESCFHYVNGGGMEQLAHFFSQEMLNSATVTLMLLGAMEQATRYSVGCEGLLGWWPREGEKVPSGVSEGYSLLLKLLMQKQRHDIAALTTYILHRLRFYEVASRYEYAVLSILGGLSGDGNATTTTLSLLLKAKLQLRKLLKMINSSGWVEDPSPMACAIRSLMVASSEGSLSFKATSKLIASSSCRFLHQKIDAKLLSLLKERGFLPLSVALISSTELRAERGHALEAFLDLTSSIEATILSLMFCRSGLVFLLQHPDLSSTIIRAFKGDDNVTKFIPLRYAYVLVSKGFFCHLQEVGTNLEMHLRVVHAVDRLLTSTPCSEELLWVLWELCGLSRSDGGRQALLALTHFPEAFTILIEALHSAKELEPISLSCGTPLNLAIFHAAAEICEIIVTDPTSSSVSVWIDHATDLHRALHSSSPGSNRKDAPSRLLEWIDAGVVYHKNGAVGLLRYAAVLAFGGDAHITSTNILVSDSMDVEDVVGDTSNESDVNVVESLLGKLVSDKSFDGVALRDSSVAQLITAIRILALISENADVAASLFDEGAMTVVYIILVNTRLMLERSSNNYDYLVDDGIECSSTSDLLLERNREKYLVDLLIPSLLLLIELLQRLKEAKEQHRNTKLMNVLLRLHRELSPKLAACSVDLSSSYPDSALGLETVCHLIVSALACWPAHAWAPGLFHTLLDSVQAASLLALGPKETCSMLYLLIDLFPDEGVWHWKNGMPLLTASRSLAVGTLLGPLEERKVNWYLERPCVEILLGQLSPHLDKIAQVIHHYAVGTLVVVQDILRILILRIARQRTEFATVLLQPMISWIENHLIGTSPLDEIDAYKGYKLLDFLSLLLEHPLAKTLLLKEGTLQILTKVLGRIDAHVKSVSNGRSSLNSRFNIYNCCLPVLRSLSLICETRSAQKLHLLLDGNETLSTEDSAVIFSYIFKLCQHLPAGNELVACLGTFKDLASTAIGQSTLLDTYLFIRSSSNNENQPGRSQESYQFYNRLIDAEWKGCPLLTCWINLYGSVETEGLSTCSVEAIGLLSIGVLRFCMSGRSFNEDRIDALKYFFGLSSDVDGANGVLEENIKYVQDMCTLLSSKITDDEYAVSSHLKATLHQAVESVKFLSLLLLKPIDSFKDDDAFTDEVLLFSSDAKLSSKIHLLTDSSSERVENELNFGELGESFQWECPENLRNRLSQAGLLGKRKISAVDGVNRHGKGENAPVDVRGSGSSMAPPIPTRRDTFRQRKPNTSRPPSMHVDDYVARERNESSNPNVIAVPRLGSSGGRPPSIHVDEFMARQRERHNSVPIAGVEASSQGKKITLEIDNDTEKSNRSKQLKVDLDDDLQEIMFDAEENEADDKLPFPQADDDVQQTASASAETSPQHSIVEETESEAKDLEATVASNAVENAQSELSSRMSVSRPEMQLRREPSVSSENKYFEQPDETNNKNPTMVSGGFDSVAVAKTSGFPASVYGKHSPSGAQVPADARIPPSSFIPDNNLQRVGNVLLGRSQGRHEQKHLPNQPPLPPTPPPSTISPVRSQVSENQTSRSPFVNPHNDVQPPLYPTYAQTDYQSSFGNVPTSFASSNFMSDSRYARTTNSSPGSSNRPLPPLPPTPPSFSATPLNVPSRSPTSQSSMYVQHNAGATDASQYSSPPLIPPGFSRLPSMPFNMHGNIPVQQSDNITGIAQNSRGPQPSMQSMQPLPHLQPLQPPQLPCPQQLRLPIQNSLHTEQSGSMSQSHVQMQVQPPQILQQSQTSPYHLYYQTQSQENIPHPQQPQAAHHQVDAATQQQMDSSMSLQQYFSSPEAIQSLLSDRDKLCQLLEQHPKLMQMLQDQLGHL</sequence>
<feature type="region of interest" description="Disordered" evidence="1">
    <location>
        <begin position="2094"/>
        <end position="2122"/>
    </location>
</feature>
<organism evidence="2 3">
    <name type="scientific">Spinacia oleracea</name>
    <name type="common">Spinach</name>
    <dbReference type="NCBI Taxonomy" id="3562"/>
    <lineage>
        <taxon>Eukaryota</taxon>
        <taxon>Viridiplantae</taxon>
        <taxon>Streptophyta</taxon>
        <taxon>Embryophyta</taxon>
        <taxon>Tracheophyta</taxon>
        <taxon>Spermatophyta</taxon>
        <taxon>Magnoliopsida</taxon>
        <taxon>eudicotyledons</taxon>
        <taxon>Gunneridae</taxon>
        <taxon>Pentapetalae</taxon>
        <taxon>Caryophyllales</taxon>
        <taxon>Chenopodiaceae</taxon>
        <taxon>Chenopodioideae</taxon>
        <taxon>Anserineae</taxon>
        <taxon>Spinacia</taxon>
    </lineage>
</organism>
<feature type="compositionally biased region" description="Polar residues" evidence="1">
    <location>
        <begin position="1949"/>
        <end position="1963"/>
    </location>
</feature>
<dbReference type="InterPro" id="IPR026736">
    <property type="entry name" value="Virilizer"/>
</dbReference>
<evidence type="ECO:0000313" key="3">
    <source>
        <dbReference type="RefSeq" id="XP_021852766.1"/>
    </source>
</evidence>
<protein>
    <submittedName>
        <fullName evidence="3">Protein virilizer homolog</fullName>
    </submittedName>
</protein>
<dbReference type="RefSeq" id="XP_021852766.1">
    <property type="nucleotide sequence ID" value="XM_021997074.2"/>
</dbReference>
<reference evidence="3" key="2">
    <citation type="submission" date="2025-08" db="UniProtKB">
        <authorList>
            <consortium name="RefSeq"/>
        </authorList>
    </citation>
    <scope>IDENTIFICATION</scope>
    <source>
        <tissue evidence="3">Leaf</tissue>
    </source>
</reference>
<gene>
    <name evidence="3" type="primary">LOC110792258</name>
</gene>
<name>A0A9R0IP81_SPIOL</name>
<feature type="compositionally biased region" description="Polar residues" evidence="1">
    <location>
        <begin position="1695"/>
        <end position="1708"/>
    </location>
</feature>
<feature type="region of interest" description="Disordered" evidence="1">
    <location>
        <begin position="1731"/>
        <end position="1774"/>
    </location>
</feature>
<feature type="region of interest" description="Disordered" evidence="1">
    <location>
        <begin position="1918"/>
        <end position="1993"/>
    </location>
</feature>
<evidence type="ECO:0000256" key="1">
    <source>
        <dbReference type="SAM" id="MobiDB-lite"/>
    </source>
</evidence>
<keyword evidence="2" id="KW-1185">Reference proteome</keyword>
<feature type="compositionally biased region" description="Polar residues" evidence="1">
    <location>
        <begin position="1731"/>
        <end position="1742"/>
    </location>
</feature>